<evidence type="ECO:0000313" key="1">
    <source>
        <dbReference type="EMBL" id="OGL87494.1"/>
    </source>
</evidence>
<protein>
    <recommendedName>
        <fullName evidence="3">Damage-inducible protein J</fullName>
    </recommendedName>
</protein>
<gene>
    <name evidence="1" type="ORF">A3I40_02330</name>
</gene>
<dbReference type="Proteomes" id="UP000178723">
    <property type="component" value="Unassembled WGS sequence"/>
</dbReference>
<dbReference type="GO" id="GO:0006355">
    <property type="term" value="P:regulation of DNA-templated transcription"/>
    <property type="evidence" value="ECO:0007669"/>
    <property type="project" value="InterPro"/>
</dbReference>
<proteinExistence type="predicted"/>
<name>A0A1F7VBX1_9BACT</name>
<organism evidence="1 2">
    <name type="scientific">Candidatus Uhrbacteria bacterium RIFCSPLOWO2_02_FULL_48_12</name>
    <dbReference type="NCBI Taxonomy" id="1802407"/>
    <lineage>
        <taxon>Bacteria</taxon>
        <taxon>Candidatus Uhriibacteriota</taxon>
    </lineage>
</organism>
<dbReference type="AlphaFoldDB" id="A0A1F7VBX1"/>
<dbReference type="Gene3D" id="1.10.1220.10">
    <property type="entry name" value="Met repressor-like"/>
    <property type="match status" value="1"/>
</dbReference>
<reference evidence="1 2" key="1">
    <citation type="journal article" date="2016" name="Nat. Commun.">
        <title>Thousands of microbial genomes shed light on interconnected biogeochemical processes in an aquifer system.</title>
        <authorList>
            <person name="Anantharaman K."/>
            <person name="Brown C.T."/>
            <person name="Hug L.A."/>
            <person name="Sharon I."/>
            <person name="Castelle C.J."/>
            <person name="Probst A.J."/>
            <person name="Thomas B.C."/>
            <person name="Singh A."/>
            <person name="Wilkins M.J."/>
            <person name="Karaoz U."/>
            <person name="Brodie E.L."/>
            <person name="Williams K.H."/>
            <person name="Hubbard S.S."/>
            <person name="Banfield J.F."/>
        </authorList>
    </citation>
    <scope>NUCLEOTIDE SEQUENCE [LARGE SCALE GENOMIC DNA]</scope>
</reference>
<accession>A0A1F7VBX1</accession>
<dbReference type="EMBL" id="MGEP01000005">
    <property type="protein sequence ID" value="OGL87494.1"/>
    <property type="molecule type" value="Genomic_DNA"/>
</dbReference>
<comment type="caution">
    <text evidence="1">The sequence shown here is derived from an EMBL/GenBank/DDBJ whole genome shotgun (WGS) entry which is preliminary data.</text>
</comment>
<sequence length="91" mass="10029">MKTIINIKADKETKRQAQEVARELGVPLSTVINAYLKQFVRSRQVVLSSVPRMTPALEALIGRVEADIKAGRNISPVFSSAEAMDEFLDAV</sequence>
<dbReference type="InterPro" id="IPR013321">
    <property type="entry name" value="Arc_rbn_hlx_hlx"/>
</dbReference>
<evidence type="ECO:0008006" key="3">
    <source>
        <dbReference type="Google" id="ProtNLM"/>
    </source>
</evidence>
<dbReference type="STRING" id="1802407.A3I40_02330"/>
<evidence type="ECO:0000313" key="2">
    <source>
        <dbReference type="Proteomes" id="UP000178723"/>
    </source>
</evidence>